<evidence type="ECO:0000256" key="14">
    <source>
        <dbReference type="ARBA" id="ARBA00049512"/>
    </source>
</evidence>
<keyword evidence="12 15" id="KW-0472">Membrane</keyword>
<evidence type="ECO:0000313" key="17">
    <source>
        <dbReference type="EMBL" id="AAA65009.1"/>
    </source>
</evidence>
<evidence type="ECO:0000256" key="10">
    <source>
        <dbReference type="ARBA" id="ARBA00022989"/>
    </source>
</evidence>
<evidence type="ECO:0000256" key="11">
    <source>
        <dbReference type="ARBA" id="ARBA00023008"/>
    </source>
</evidence>
<keyword evidence="17" id="KW-0496">Mitochondrion</keyword>
<evidence type="ECO:0000256" key="7">
    <source>
        <dbReference type="ARBA" id="ARBA00022723"/>
    </source>
</evidence>
<dbReference type="AlphaFoldDB" id="Q37682"/>
<dbReference type="PROSITE" id="PS00078">
    <property type="entry name" value="COX2"/>
    <property type="match status" value="1"/>
</dbReference>
<evidence type="ECO:0000256" key="2">
    <source>
        <dbReference type="ARBA" id="ARBA00004141"/>
    </source>
</evidence>
<dbReference type="Pfam" id="PF00116">
    <property type="entry name" value="COX2"/>
    <property type="match status" value="1"/>
</dbReference>
<evidence type="ECO:0000256" key="3">
    <source>
        <dbReference type="ARBA" id="ARBA00007866"/>
    </source>
</evidence>
<dbReference type="GO" id="GO:0004129">
    <property type="term" value="F:cytochrome-c oxidase activity"/>
    <property type="evidence" value="ECO:0007669"/>
    <property type="project" value="UniProtKB-EC"/>
</dbReference>
<evidence type="ECO:0000256" key="4">
    <source>
        <dbReference type="ARBA" id="ARBA00012949"/>
    </source>
</evidence>
<evidence type="ECO:0000256" key="6">
    <source>
        <dbReference type="ARBA" id="ARBA00022692"/>
    </source>
</evidence>
<dbReference type="EC" id="7.1.1.9" evidence="4"/>
<dbReference type="InterPro" id="IPR036257">
    <property type="entry name" value="Cyt_c_oxidase_su2_TM_sf"/>
</dbReference>
<dbReference type="GO" id="GO:0016020">
    <property type="term" value="C:membrane"/>
    <property type="evidence" value="ECO:0007669"/>
    <property type="project" value="UniProtKB-SubCell"/>
</dbReference>
<name>Q37682_TRYBO</name>
<reference evidence="17" key="1">
    <citation type="journal article" date="1994" name="EMBO J.">
        <title>Novel pattern of editing regions in mitochondrial transcripts of the cryptobiid Trypanoplasma borreli.</title>
        <authorList>
            <person name="Lukes J."/>
            <person name="Arts G.J."/>
            <person name="van den Burg J."/>
            <person name="de Haan A."/>
            <person name="Opperdoes F."/>
            <person name="Sloof P."/>
            <person name="Benne R."/>
        </authorList>
    </citation>
    <scope>NUCLEOTIDE SEQUENCE</scope>
    <source>
        <strain evidence="17">Tt-JH</strain>
    </source>
</reference>
<comment type="cofactor">
    <cofactor evidence="1">
        <name>Cu cation</name>
        <dbReference type="ChEBI" id="CHEBI:23378"/>
    </cofactor>
</comment>
<dbReference type="InterPro" id="IPR045187">
    <property type="entry name" value="CcO_II"/>
</dbReference>
<keyword evidence="9" id="KW-0249">Electron transport</keyword>
<dbReference type="SUPFAM" id="SSF49503">
    <property type="entry name" value="Cupredoxins"/>
    <property type="match status" value="1"/>
</dbReference>
<dbReference type="PROSITE" id="PS50857">
    <property type="entry name" value="COX2_CUA"/>
    <property type="match status" value="1"/>
</dbReference>
<dbReference type="PIR" id="S52050">
    <property type="entry name" value="S52050"/>
</dbReference>
<keyword evidence="7" id="KW-0479">Metal-binding</keyword>
<gene>
    <name evidence="17" type="primary">cox2</name>
</gene>
<dbReference type="Gene3D" id="2.60.40.420">
    <property type="entry name" value="Cupredoxins - blue copper proteins"/>
    <property type="match status" value="1"/>
</dbReference>
<evidence type="ECO:0000256" key="8">
    <source>
        <dbReference type="ARBA" id="ARBA00022967"/>
    </source>
</evidence>
<keyword evidence="6 15" id="KW-0812">Transmembrane</keyword>
<feature type="domain" description="Cytochrome oxidase subunit II copper A binding" evidence="16">
    <location>
        <begin position="90"/>
        <end position="210"/>
    </location>
</feature>
<dbReference type="InterPro" id="IPR008972">
    <property type="entry name" value="Cupredoxin"/>
</dbReference>
<evidence type="ECO:0000256" key="13">
    <source>
        <dbReference type="ARBA" id="ARBA00031389"/>
    </source>
</evidence>
<geneLocation type="mitochondrion" evidence="17"/>
<feature type="transmembrane region" description="Helical" evidence="15">
    <location>
        <begin position="90"/>
        <end position="109"/>
    </location>
</feature>
<sequence>MLFFINQLLLLLVDTFVILEIFSLFVCVFIIVMYILFINYNIFLKNINVYLDFIGSKYLDLYWFLIGIFFVIVLLIRLCLLLYYSWISLLIFDLCKIMGFQWYWIFFVFKENVIFSNLLIESDYWIGDLRLLQCNNTFNLICLVVYKIWVTSIDVIHSFTISTLGIKIDCIPGRCNELTIFSNIGGTFYGQCSELCGVLHGFMPVVIEFI</sequence>
<evidence type="ECO:0000259" key="16">
    <source>
        <dbReference type="PROSITE" id="PS50857"/>
    </source>
</evidence>
<proteinExistence type="inferred from homology"/>
<feature type="transmembrane region" description="Helical" evidence="15">
    <location>
        <begin position="61"/>
        <end position="84"/>
    </location>
</feature>
<accession>Q37682</accession>
<dbReference type="InterPro" id="IPR002429">
    <property type="entry name" value="CcO_II-like_C"/>
</dbReference>
<dbReference type="PANTHER" id="PTHR22888:SF9">
    <property type="entry name" value="CYTOCHROME C OXIDASE SUBUNIT 2"/>
    <property type="match status" value="1"/>
</dbReference>
<dbReference type="Gene3D" id="1.10.287.90">
    <property type="match status" value="1"/>
</dbReference>
<comment type="subcellular location">
    <subcellularLocation>
        <location evidence="2">Membrane</location>
        <topology evidence="2">Multi-pass membrane protein</topology>
    </subcellularLocation>
</comment>
<evidence type="ECO:0000256" key="12">
    <source>
        <dbReference type="ARBA" id="ARBA00023136"/>
    </source>
</evidence>
<keyword evidence="10 15" id="KW-1133">Transmembrane helix</keyword>
<comment type="similarity">
    <text evidence="3">Belongs to the cytochrome c oxidase subunit 2 family.</text>
</comment>
<dbReference type="PRINTS" id="PR01166">
    <property type="entry name" value="CYCOXIDASEII"/>
</dbReference>
<dbReference type="PANTHER" id="PTHR22888">
    <property type="entry name" value="CYTOCHROME C OXIDASE, SUBUNIT II"/>
    <property type="match status" value="1"/>
</dbReference>
<feature type="transmembrane region" description="Helical" evidence="15">
    <location>
        <begin position="16"/>
        <end position="40"/>
    </location>
</feature>
<keyword evidence="5" id="KW-0813">Transport</keyword>
<dbReference type="EMBL" id="U11682">
    <property type="protein sequence ID" value="AAA65009.1"/>
    <property type="molecule type" value="Genomic_DNA"/>
</dbReference>
<keyword evidence="11" id="KW-0186">Copper</keyword>
<evidence type="ECO:0000256" key="1">
    <source>
        <dbReference type="ARBA" id="ARBA00001935"/>
    </source>
</evidence>
<evidence type="ECO:0000256" key="9">
    <source>
        <dbReference type="ARBA" id="ARBA00022982"/>
    </source>
</evidence>
<comment type="catalytic activity">
    <reaction evidence="14">
        <text>4 Fe(II)-[cytochrome c] + O2 + 8 H(+)(in) = 4 Fe(III)-[cytochrome c] + 2 H2O + 4 H(+)(out)</text>
        <dbReference type="Rhea" id="RHEA:11436"/>
        <dbReference type="Rhea" id="RHEA-COMP:10350"/>
        <dbReference type="Rhea" id="RHEA-COMP:14399"/>
        <dbReference type="ChEBI" id="CHEBI:15377"/>
        <dbReference type="ChEBI" id="CHEBI:15378"/>
        <dbReference type="ChEBI" id="CHEBI:15379"/>
        <dbReference type="ChEBI" id="CHEBI:29033"/>
        <dbReference type="ChEBI" id="CHEBI:29034"/>
        <dbReference type="EC" id="7.1.1.9"/>
    </reaction>
    <physiologicalReaction direction="left-to-right" evidence="14">
        <dbReference type="Rhea" id="RHEA:11437"/>
    </physiologicalReaction>
</comment>
<protein>
    <recommendedName>
        <fullName evidence="4">cytochrome-c oxidase</fullName>
        <ecNumber evidence="4">7.1.1.9</ecNumber>
    </recommendedName>
    <alternativeName>
        <fullName evidence="13">Cytochrome c oxidase polypeptide II</fullName>
    </alternativeName>
</protein>
<organism evidence="17">
    <name type="scientific">Trypanoplasma borreli</name>
    <dbReference type="NCBI Taxonomy" id="5710"/>
    <lineage>
        <taxon>Eukaryota</taxon>
        <taxon>Discoba</taxon>
        <taxon>Euglenozoa</taxon>
        <taxon>Kinetoplastea</taxon>
        <taxon>Metakinetoplastina</taxon>
        <taxon>Parabodonida</taxon>
        <taxon>Trypanoplasma</taxon>
    </lineage>
</organism>
<evidence type="ECO:0000256" key="15">
    <source>
        <dbReference type="SAM" id="Phobius"/>
    </source>
</evidence>
<evidence type="ECO:0000256" key="5">
    <source>
        <dbReference type="ARBA" id="ARBA00022448"/>
    </source>
</evidence>
<dbReference type="GO" id="GO:0005507">
    <property type="term" value="F:copper ion binding"/>
    <property type="evidence" value="ECO:0007669"/>
    <property type="project" value="InterPro"/>
</dbReference>
<dbReference type="InterPro" id="IPR001505">
    <property type="entry name" value="Copper_CuA"/>
</dbReference>
<dbReference type="GO" id="GO:0042773">
    <property type="term" value="P:ATP synthesis coupled electron transport"/>
    <property type="evidence" value="ECO:0007669"/>
    <property type="project" value="TreeGrafter"/>
</dbReference>
<keyword evidence="8" id="KW-1278">Translocase</keyword>